<keyword evidence="2 4" id="KW-0863">Zinc-finger</keyword>
<dbReference type="PROSITE" id="PS50865">
    <property type="entry name" value="ZF_MYND_2"/>
    <property type="match status" value="1"/>
</dbReference>
<evidence type="ECO:0000256" key="1">
    <source>
        <dbReference type="ARBA" id="ARBA00022723"/>
    </source>
</evidence>
<reference evidence="6" key="1">
    <citation type="submission" date="2021-03" db="EMBL/GenBank/DDBJ databases">
        <title>Comparative genomics and phylogenomic investigation of the class Geoglossomycetes provide insights into ecological specialization and systematics.</title>
        <authorList>
            <person name="Melie T."/>
            <person name="Pirro S."/>
            <person name="Miller A.N."/>
            <person name="Quandt A."/>
        </authorList>
    </citation>
    <scope>NUCLEOTIDE SEQUENCE</scope>
    <source>
        <strain evidence="6">CAQ_001_2017</strain>
    </source>
</reference>
<evidence type="ECO:0000313" key="7">
    <source>
        <dbReference type="Proteomes" id="UP000750711"/>
    </source>
</evidence>
<dbReference type="AlphaFoldDB" id="A0A9P8LC79"/>
<proteinExistence type="predicted"/>
<keyword evidence="7" id="KW-1185">Reference proteome</keyword>
<accession>A0A9P8LC79</accession>
<protein>
    <recommendedName>
        <fullName evidence="5">MYND-type domain-containing protein</fullName>
    </recommendedName>
</protein>
<dbReference type="InterPro" id="IPR002893">
    <property type="entry name" value="Znf_MYND"/>
</dbReference>
<evidence type="ECO:0000256" key="2">
    <source>
        <dbReference type="ARBA" id="ARBA00022771"/>
    </source>
</evidence>
<comment type="caution">
    <text evidence="6">The sequence shown here is derived from an EMBL/GenBank/DDBJ whole genome shotgun (WGS) entry which is preliminary data.</text>
</comment>
<dbReference type="Proteomes" id="UP000750711">
    <property type="component" value="Unassembled WGS sequence"/>
</dbReference>
<gene>
    <name evidence="6" type="ORF">GP486_003658</name>
</gene>
<dbReference type="EMBL" id="JAGHQM010000513">
    <property type="protein sequence ID" value="KAH0559823.1"/>
    <property type="molecule type" value="Genomic_DNA"/>
</dbReference>
<feature type="domain" description="MYND-type" evidence="5">
    <location>
        <begin position="149"/>
        <end position="189"/>
    </location>
</feature>
<keyword evidence="3" id="KW-0862">Zinc</keyword>
<name>A0A9P8LC79_9PEZI</name>
<evidence type="ECO:0000259" key="5">
    <source>
        <dbReference type="PROSITE" id="PS50865"/>
    </source>
</evidence>
<organism evidence="6 7">
    <name type="scientific">Trichoglossum hirsutum</name>
    <dbReference type="NCBI Taxonomy" id="265104"/>
    <lineage>
        <taxon>Eukaryota</taxon>
        <taxon>Fungi</taxon>
        <taxon>Dikarya</taxon>
        <taxon>Ascomycota</taxon>
        <taxon>Pezizomycotina</taxon>
        <taxon>Geoglossomycetes</taxon>
        <taxon>Geoglossales</taxon>
        <taxon>Geoglossaceae</taxon>
        <taxon>Trichoglossum</taxon>
    </lineage>
</organism>
<evidence type="ECO:0000256" key="4">
    <source>
        <dbReference type="PROSITE-ProRule" id="PRU00134"/>
    </source>
</evidence>
<dbReference type="SUPFAM" id="SSF144232">
    <property type="entry name" value="HIT/MYND zinc finger-like"/>
    <property type="match status" value="1"/>
</dbReference>
<dbReference type="Gene3D" id="6.10.140.2220">
    <property type="match status" value="1"/>
</dbReference>
<sequence length="224" mass="25233">MGYANLRNEGTFPTFSGLPEDDGIDLSFYDTADGFSYTPRKHWCFLAEIIDIEKLIRVLLIVRDKAGATMRVAFYTDGRGTELAPSKLQIGHTIAILYAHQHGFLDGTTGIRQEESCAVKVIPMALADLLQVSDRVHQYSTELDGKRTCHGCDEKKTSLQKCGKCSLFSYCDKSCQAVGWNDRGHKRDCKIVRDKDLQAMFLLEWDHFESPTKFPLPDTTTIRG</sequence>
<dbReference type="Pfam" id="PF01753">
    <property type="entry name" value="zf-MYND"/>
    <property type="match status" value="1"/>
</dbReference>
<evidence type="ECO:0000256" key="3">
    <source>
        <dbReference type="ARBA" id="ARBA00022833"/>
    </source>
</evidence>
<dbReference type="PROSITE" id="PS01360">
    <property type="entry name" value="ZF_MYND_1"/>
    <property type="match status" value="1"/>
</dbReference>
<dbReference type="GO" id="GO:0008270">
    <property type="term" value="F:zinc ion binding"/>
    <property type="evidence" value="ECO:0007669"/>
    <property type="project" value="UniProtKB-KW"/>
</dbReference>
<evidence type="ECO:0000313" key="6">
    <source>
        <dbReference type="EMBL" id="KAH0559823.1"/>
    </source>
</evidence>
<keyword evidence="1" id="KW-0479">Metal-binding</keyword>